<keyword evidence="3" id="KW-0479">Metal-binding</keyword>
<keyword evidence="8" id="KW-1185">Reference proteome</keyword>
<evidence type="ECO:0000256" key="4">
    <source>
        <dbReference type="ARBA" id="ARBA00023002"/>
    </source>
</evidence>
<keyword evidence="4" id="KW-0560">Oxidoreductase</keyword>
<dbReference type="InterPro" id="IPR005066">
    <property type="entry name" value="MoCF_OxRdtse_dimer"/>
</dbReference>
<dbReference type="Pfam" id="PF00174">
    <property type="entry name" value="Oxidored_molyb"/>
    <property type="match status" value="1"/>
</dbReference>
<feature type="domain" description="Moybdenum cofactor oxidoreductase dimerisation" evidence="6">
    <location>
        <begin position="234"/>
        <end position="325"/>
    </location>
</feature>
<dbReference type="SUPFAM" id="SSF81296">
    <property type="entry name" value="E set domains"/>
    <property type="match status" value="1"/>
</dbReference>
<gene>
    <name evidence="7" type="ORF">AQJ64_16680</name>
</gene>
<organism evidence="7 8">
    <name type="scientific">Streptomyces griseoruber</name>
    <dbReference type="NCBI Taxonomy" id="1943"/>
    <lineage>
        <taxon>Bacteria</taxon>
        <taxon>Bacillati</taxon>
        <taxon>Actinomycetota</taxon>
        <taxon>Actinomycetes</taxon>
        <taxon>Kitasatosporales</taxon>
        <taxon>Streptomycetaceae</taxon>
        <taxon>Streptomyces</taxon>
    </lineage>
</organism>
<dbReference type="STRING" id="1943.AQJ64_16680"/>
<dbReference type="InterPro" id="IPR008335">
    <property type="entry name" value="Mopterin_OxRdtase_euk"/>
</dbReference>
<dbReference type="Gene3D" id="3.90.420.10">
    <property type="entry name" value="Oxidoreductase, molybdopterin-binding domain"/>
    <property type="match status" value="1"/>
</dbReference>
<proteinExistence type="predicted"/>
<accession>A0A101T0Y5</accession>
<comment type="cofactor">
    <cofactor evidence="1">
        <name>Mo-molybdopterin</name>
        <dbReference type="ChEBI" id="CHEBI:71302"/>
    </cofactor>
</comment>
<evidence type="ECO:0000259" key="5">
    <source>
        <dbReference type="Pfam" id="PF00174"/>
    </source>
</evidence>
<dbReference type="OrthoDB" id="9795587at2"/>
<dbReference type="Gene3D" id="2.60.40.650">
    <property type="match status" value="1"/>
</dbReference>
<sequence length="342" mass="37191">MPTPSRPDAPDNTHRASMLVEGFGLDQRLRPPDMTSFLTPEADLFSVWHLGIPDVTTDRWSLTVGGAVAQQLTLSLDDLRALPQTEITSVHECAGSPLAPSIPQRRVGNVRWGGVRLSELLRLAGPDDGSAYVISAGLDHGVYDSTYHDHYEKDLPLDKALDGTTLVALTVNGAPLPARRGGPVRLVVPGYYGTNSTKWLTALTVSDRRSTGAFTTKYYMDPPADASAQATPVWELAPNSFLVAPVDAGVHAGKPVEIWGWAWAHEPVTRVDISVDGGQTWTPARVTSRTGHAWQRFTLAWTPSSVGEHILACRARTLSGATQPSTPRRNRIHQRVVFVTQE</sequence>
<dbReference type="InterPro" id="IPR014756">
    <property type="entry name" value="Ig_E-set"/>
</dbReference>
<dbReference type="PANTHER" id="PTHR19372:SF7">
    <property type="entry name" value="SULFITE OXIDASE, MITOCHONDRIAL"/>
    <property type="match status" value="1"/>
</dbReference>
<evidence type="ECO:0000256" key="1">
    <source>
        <dbReference type="ARBA" id="ARBA00001924"/>
    </source>
</evidence>
<dbReference type="RefSeq" id="WP_055631742.1">
    <property type="nucleotide sequence ID" value="NZ_JBIRTR010000021.1"/>
</dbReference>
<dbReference type="GO" id="GO:0020037">
    <property type="term" value="F:heme binding"/>
    <property type="evidence" value="ECO:0007669"/>
    <property type="project" value="TreeGrafter"/>
</dbReference>
<dbReference type="Pfam" id="PF03404">
    <property type="entry name" value="Mo-co_dimer"/>
    <property type="match status" value="1"/>
</dbReference>
<evidence type="ECO:0000256" key="3">
    <source>
        <dbReference type="ARBA" id="ARBA00022723"/>
    </source>
</evidence>
<dbReference type="PRINTS" id="PR00407">
    <property type="entry name" value="EUMOPTERIN"/>
</dbReference>
<keyword evidence="2" id="KW-0500">Molybdenum</keyword>
<dbReference type="InterPro" id="IPR000572">
    <property type="entry name" value="OxRdtase_Mopterin-bd_dom"/>
</dbReference>
<evidence type="ECO:0000313" key="7">
    <source>
        <dbReference type="EMBL" id="KUN83755.1"/>
    </source>
</evidence>
<comment type="caution">
    <text evidence="7">The sequence shown here is derived from an EMBL/GenBank/DDBJ whole genome shotgun (WGS) entry which is preliminary data.</text>
</comment>
<reference evidence="7 8" key="1">
    <citation type="submission" date="2015-10" db="EMBL/GenBank/DDBJ databases">
        <title>Draft genome sequence of Streptomyces griseoruber DSM 40281, type strain for the species Streptomyces griseoruber.</title>
        <authorList>
            <person name="Ruckert C."/>
            <person name="Winkler A."/>
            <person name="Kalinowski J."/>
            <person name="Kampfer P."/>
            <person name="Glaeser S."/>
        </authorList>
    </citation>
    <scope>NUCLEOTIDE SEQUENCE [LARGE SCALE GENOMIC DNA]</scope>
    <source>
        <strain evidence="7 8">DSM 40281</strain>
    </source>
</reference>
<dbReference type="GO" id="GO:0008482">
    <property type="term" value="F:sulfite oxidase activity"/>
    <property type="evidence" value="ECO:0007669"/>
    <property type="project" value="TreeGrafter"/>
</dbReference>
<dbReference type="GO" id="GO:0006790">
    <property type="term" value="P:sulfur compound metabolic process"/>
    <property type="evidence" value="ECO:0007669"/>
    <property type="project" value="TreeGrafter"/>
</dbReference>
<evidence type="ECO:0008006" key="9">
    <source>
        <dbReference type="Google" id="ProtNLM"/>
    </source>
</evidence>
<dbReference type="GO" id="GO:0030151">
    <property type="term" value="F:molybdenum ion binding"/>
    <property type="evidence" value="ECO:0007669"/>
    <property type="project" value="InterPro"/>
</dbReference>
<evidence type="ECO:0000259" key="6">
    <source>
        <dbReference type="Pfam" id="PF03404"/>
    </source>
</evidence>
<dbReference type="GO" id="GO:0043546">
    <property type="term" value="F:molybdopterin cofactor binding"/>
    <property type="evidence" value="ECO:0007669"/>
    <property type="project" value="TreeGrafter"/>
</dbReference>
<dbReference type="AlphaFoldDB" id="A0A101T0Y5"/>
<dbReference type="PANTHER" id="PTHR19372">
    <property type="entry name" value="SULFITE REDUCTASE"/>
    <property type="match status" value="1"/>
</dbReference>
<evidence type="ECO:0000313" key="8">
    <source>
        <dbReference type="Proteomes" id="UP000052982"/>
    </source>
</evidence>
<dbReference type="Proteomes" id="UP000052982">
    <property type="component" value="Unassembled WGS sequence"/>
</dbReference>
<dbReference type="EMBL" id="LMWW01000020">
    <property type="protein sequence ID" value="KUN83755.1"/>
    <property type="molecule type" value="Genomic_DNA"/>
</dbReference>
<dbReference type="InterPro" id="IPR036374">
    <property type="entry name" value="OxRdtase_Mopterin-bd_sf"/>
</dbReference>
<dbReference type="SUPFAM" id="SSF56524">
    <property type="entry name" value="Oxidoreductase molybdopterin-binding domain"/>
    <property type="match status" value="1"/>
</dbReference>
<name>A0A101T0Y5_9ACTN</name>
<evidence type="ECO:0000256" key="2">
    <source>
        <dbReference type="ARBA" id="ARBA00022505"/>
    </source>
</evidence>
<protein>
    <recommendedName>
        <fullName evidence="9">Sulfite oxidase</fullName>
    </recommendedName>
</protein>
<feature type="domain" description="Oxidoreductase molybdopterin-binding" evidence="5">
    <location>
        <begin position="49"/>
        <end position="212"/>
    </location>
</feature>